<dbReference type="InterPro" id="IPR013783">
    <property type="entry name" value="Ig-like_fold"/>
</dbReference>
<dbReference type="InterPro" id="IPR003599">
    <property type="entry name" value="Ig_sub"/>
</dbReference>
<keyword evidence="9 10" id="KW-0067">ATP-binding</keyword>
<dbReference type="OrthoDB" id="5979328at2759"/>
<keyword evidence="4" id="KW-1015">Disulfide bond</keyword>
<dbReference type="Pfam" id="PF00047">
    <property type="entry name" value="ig"/>
    <property type="match status" value="2"/>
</dbReference>
<dbReference type="Proteomes" id="UP000440578">
    <property type="component" value="Unassembled WGS sequence"/>
</dbReference>
<evidence type="ECO:0000256" key="1">
    <source>
        <dbReference type="ARBA" id="ARBA00004167"/>
    </source>
</evidence>
<keyword evidence="7" id="KW-0393">Immunoglobulin domain</keyword>
<dbReference type="SMART" id="SM00408">
    <property type="entry name" value="IGc2"/>
    <property type="match status" value="6"/>
</dbReference>
<dbReference type="InterPro" id="IPR013151">
    <property type="entry name" value="Immunoglobulin_dom"/>
</dbReference>
<evidence type="ECO:0000256" key="3">
    <source>
        <dbReference type="ARBA" id="ARBA00019671"/>
    </source>
</evidence>
<feature type="binding site" evidence="9">
    <location>
        <begin position="882"/>
        <end position="889"/>
    </location>
    <ligand>
        <name>ATP</name>
        <dbReference type="ChEBI" id="CHEBI:30616"/>
    </ligand>
</feature>
<feature type="domain" description="Protein kinase" evidence="13">
    <location>
        <begin position="875"/>
        <end position="972"/>
    </location>
</feature>
<dbReference type="InterPro" id="IPR000719">
    <property type="entry name" value="Prot_kinase_dom"/>
</dbReference>
<evidence type="ECO:0000259" key="14">
    <source>
        <dbReference type="PROSITE" id="PS50835"/>
    </source>
</evidence>
<keyword evidence="9 10" id="KW-0547">Nucleotide-binding</keyword>
<keyword evidence="5 15" id="KW-0675">Receptor</keyword>
<dbReference type="PANTHER" id="PTHR15360">
    <property type="entry name" value="PLATELET-DERIVED GROWTH FACTOR RECEPTOR LIKE"/>
    <property type="match status" value="1"/>
</dbReference>
<feature type="transmembrane region" description="Helical" evidence="12">
    <location>
        <begin position="799"/>
        <end position="820"/>
    </location>
</feature>
<dbReference type="SUPFAM" id="SSF56112">
    <property type="entry name" value="Protein kinase-like (PK-like)"/>
    <property type="match status" value="1"/>
</dbReference>
<keyword evidence="12" id="KW-1133">Transmembrane helix</keyword>
<feature type="domain" description="Ig-like" evidence="14">
    <location>
        <begin position="489"/>
        <end position="569"/>
    </location>
</feature>
<feature type="region of interest" description="Disordered" evidence="11">
    <location>
        <begin position="1"/>
        <end position="29"/>
    </location>
</feature>
<evidence type="ECO:0000256" key="9">
    <source>
        <dbReference type="PIRSR" id="PIRSR000615-2"/>
    </source>
</evidence>
<comment type="catalytic activity">
    <reaction evidence="8">
        <text>L-tyrosyl-[protein] + ATP = O-phospho-L-tyrosyl-[protein] + ADP + H(+)</text>
        <dbReference type="Rhea" id="RHEA:10596"/>
        <dbReference type="Rhea" id="RHEA-COMP:10136"/>
        <dbReference type="Rhea" id="RHEA-COMP:20101"/>
        <dbReference type="ChEBI" id="CHEBI:15378"/>
        <dbReference type="ChEBI" id="CHEBI:30616"/>
        <dbReference type="ChEBI" id="CHEBI:46858"/>
        <dbReference type="ChEBI" id="CHEBI:61978"/>
        <dbReference type="ChEBI" id="CHEBI:456216"/>
        <dbReference type="EC" id="2.7.10.1"/>
    </reaction>
</comment>
<dbReference type="FunFam" id="2.60.40.10:FF:001223">
    <property type="entry name" value="Sidekick cell adhesion molecule 1"/>
    <property type="match status" value="1"/>
</dbReference>
<feature type="domain" description="Ig-like" evidence="14">
    <location>
        <begin position="695"/>
        <end position="797"/>
    </location>
</feature>
<dbReference type="PROSITE" id="PS50011">
    <property type="entry name" value="PROTEIN_KINASE_DOM"/>
    <property type="match status" value="1"/>
</dbReference>
<dbReference type="PROSITE" id="PS50835">
    <property type="entry name" value="IG_LIKE"/>
    <property type="match status" value="4"/>
</dbReference>
<comment type="subcellular location">
    <subcellularLocation>
        <location evidence="1">Membrane</location>
        <topology evidence="1">Single-pass membrane protein</topology>
    </subcellularLocation>
</comment>
<evidence type="ECO:0000256" key="10">
    <source>
        <dbReference type="PROSITE-ProRule" id="PRU10141"/>
    </source>
</evidence>
<dbReference type="PIRSF" id="PIRSF000615">
    <property type="entry name" value="TyrPK_CSF1-R"/>
    <property type="match status" value="1"/>
</dbReference>
<dbReference type="PROSITE" id="PS00107">
    <property type="entry name" value="PROTEIN_KINASE_ATP"/>
    <property type="match status" value="1"/>
</dbReference>
<proteinExistence type="predicted"/>
<dbReference type="GO" id="GO:0004714">
    <property type="term" value="F:transmembrane receptor protein tyrosine kinase activity"/>
    <property type="evidence" value="ECO:0007669"/>
    <property type="project" value="UniProtKB-EC"/>
</dbReference>
<reference evidence="15 16" key="1">
    <citation type="submission" date="2019-07" db="EMBL/GenBank/DDBJ databases">
        <title>Draft genome assembly of a fouling barnacle, Amphibalanus amphitrite (Darwin, 1854): The first reference genome for Thecostraca.</title>
        <authorList>
            <person name="Kim W."/>
        </authorList>
    </citation>
    <scope>NUCLEOTIDE SEQUENCE [LARGE SCALE GENOMIC DNA]</scope>
    <source>
        <strain evidence="15">SNU_AA5</strain>
        <tissue evidence="15">Soma without cirri and trophi</tissue>
    </source>
</reference>
<evidence type="ECO:0000313" key="16">
    <source>
        <dbReference type="Proteomes" id="UP000440578"/>
    </source>
</evidence>
<dbReference type="InterPro" id="IPR007110">
    <property type="entry name" value="Ig-like_dom"/>
</dbReference>
<feature type="domain" description="Ig-like" evidence="14">
    <location>
        <begin position="572"/>
        <end position="687"/>
    </location>
</feature>
<dbReference type="EMBL" id="VIIS01001934">
    <property type="protein sequence ID" value="KAF0290709.1"/>
    <property type="molecule type" value="Genomic_DNA"/>
</dbReference>
<evidence type="ECO:0000256" key="5">
    <source>
        <dbReference type="ARBA" id="ARBA00023170"/>
    </source>
</evidence>
<dbReference type="InterPro" id="IPR003598">
    <property type="entry name" value="Ig_sub2"/>
</dbReference>
<evidence type="ECO:0000313" key="15">
    <source>
        <dbReference type="EMBL" id="KAF0290709.1"/>
    </source>
</evidence>
<evidence type="ECO:0000256" key="8">
    <source>
        <dbReference type="ARBA" id="ARBA00051243"/>
    </source>
</evidence>
<dbReference type="Pfam" id="PF07714">
    <property type="entry name" value="PK_Tyr_Ser-Thr"/>
    <property type="match status" value="1"/>
</dbReference>
<feature type="binding site" evidence="9 10">
    <location>
        <position position="909"/>
    </location>
    <ligand>
        <name>ATP</name>
        <dbReference type="ChEBI" id="CHEBI:30616"/>
    </ligand>
</feature>
<evidence type="ECO:0000256" key="6">
    <source>
        <dbReference type="ARBA" id="ARBA00023180"/>
    </source>
</evidence>
<dbReference type="GO" id="GO:0016020">
    <property type="term" value="C:membrane"/>
    <property type="evidence" value="ECO:0007669"/>
    <property type="project" value="UniProtKB-SubCell"/>
</dbReference>
<dbReference type="InterPro" id="IPR001245">
    <property type="entry name" value="Ser-Thr/Tyr_kinase_cat_dom"/>
</dbReference>
<dbReference type="AlphaFoldDB" id="A0A6A4VC40"/>
<evidence type="ECO:0000256" key="12">
    <source>
        <dbReference type="SAM" id="Phobius"/>
    </source>
</evidence>
<dbReference type="PANTHER" id="PTHR15360:SF4">
    <property type="entry name" value="PROTEIN KINASE DOMAIN-CONTAINING PROTEIN"/>
    <property type="match status" value="1"/>
</dbReference>
<feature type="domain" description="Ig-like" evidence="14">
    <location>
        <begin position="269"/>
        <end position="367"/>
    </location>
</feature>
<dbReference type="SMART" id="SM00409">
    <property type="entry name" value="IG"/>
    <property type="match status" value="6"/>
</dbReference>
<evidence type="ECO:0000256" key="2">
    <source>
        <dbReference type="ARBA" id="ARBA00011360"/>
    </source>
</evidence>
<dbReference type="GO" id="GO:0005524">
    <property type="term" value="F:ATP binding"/>
    <property type="evidence" value="ECO:0007669"/>
    <property type="project" value="UniProtKB-UniRule"/>
</dbReference>
<dbReference type="Gene3D" id="3.30.200.20">
    <property type="entry name" value="Phosphorylase Kinase, domain 1"/>
    <property type="match status" value="1"/>
</dbReference>
<keyword evidence="12" id="KW-0812">Transmembrane</keyword>
<dbReference type="InterPro" id="IPR042495">
    <property type="entry name" value="PDGFRL"/>
</dbReference>
<accession>A0A6A4VC40</accession>
<comment type="caution">
    <text evidence="15">The sequence shown here is derived from an EMBL/GenBank/DDBJ whole genome shotgun (WGS) entry which is preliminary data.</text>
</comment>
<organism evidence="15 16">
    <name type="scientific">Amphibalanus amphitrite</name>
    <name type="common">Striped barnacle</name>
    <name type="synonym">Balanus amphitrite</name>
    <dbReference type="NCBI Taxonomy" id="1232801"/>
    <lineage>
        <taxon>Eukaryota</taxon>
        <taxon>Metazoa</taxon>
        <taxon>Ecdysozoa</taxon>
        <taxon>Arthropoda</taxon>
        <taxon>Crustacea</taxon>
        <taxon>Multicrustacea</taxon>
        <taxon>Cirripedia</taxon>
        <taxon>Thoracica</taxon>
        <taxon>Thoracicalcarea</taxon>
        <taxon>Balanomorpha</taxon>
        <taxon>Balanoidea</taxon>
        <taxon>Balanidae</taxon>
        <taxon>Amphibalaninae</taxon>
        <taxon>Amphibalanus</taxon>
    </lineage>
</organism>
<keyword evidence="16" id="KW-1185">Reference proteome</keyword>
<dbReference type="Pfam" id="PF07679">
    <property type="entry name" value="I-set"/>
    <property type="match status" value="2"/>
</dbReference>
<evidence type="ECO:0000256" key="4">
    <source>
        <dbReference type="ARBA" id="ARBA00023157"/>
    </source>
</evidence>
<gene>
    <name evidence="15" type="primary">FLT1_1</name>
    <name evidence="15" type="ORF">FJT64_011097</name>
</gene>
<comment type="subunit">
    <text evidence="2">Forms a complex composed of PDGFRL, TNK2 and GRB2.</text>
</comment>
<dbReference type="InterPro" id="IPR013098">
    <property type="entry name" value="Ig_I-set"/>
</dbReference>
<keyword evidence="12" id="KW-0472">Membrane</keyword>
<evidence type="ECO:0000259" key="13">
    <source>
        <dbReference type="PROSITE" id="PS50011"/>
    </source>
</evidence>
<dbReference type="Gene3D" id="2.60.40.10">
    <property type="entry name" value="Immunoglobulins"/>
    <property type="match status" value="7"/>
</dbReference>
<keyword evidence="6" id="KW-0325">Glycoprotein</keyword>
<dbReference type="InterPro" id="IPR011009">
    <property type="entry name" value="Kinase-like_dom_sf"/>
</dbReference>
<name>A0A6A4VC40_AMPAM</name>
<dbReference type="InterPro" id="IPR036179">
    <property type="entry name" value="Ig-like_dom_sf"/>
</dbReference>
<evidence type="ECO:0000256" key="11">
    <source>
        <dbReference type="SAM" id="MobiDB-lite"/>
    </source>
</evidence>
<protein>
    <recommendedName>
        <fullName evidence="3">Platelet-derived growth factor receptor-like protein</fullName>
    </recommendedName>
</protein>
<sequence>MAWIGDAAATGGGGRRAALSVRTGRPRDGTGAEWCRVVPCCAGDMGGTVCDVVWVVVTVVLLVRPCLAQSVFGQSMARPELEPDVEQMVLQPEDTLRVTCRADRPVTWETTSLARDISQRVTIVSGSETTGAYTHAAHLVIQDVSYLDVGYQTCRFAGASEVDQAASVYLFVNDSKNLLVWQGSFMSVTLSQNQRGVIPCRPSHPGVRVSLSRLSSPQMTFDPVEGFVVPSPSLFDAGQAMCTARQGGVVQRLQVFVVFNPATESVHQPSIDVSDARRNAVVGYNFSLKCYVHQEAGQKLSFFWDVPPASTGLKTGRIIVRPPRKTTTTGFTSELAVTDARPEDTGGYTCRVEDHNGHTNNRSVRVTVHSPNVSSVNLQTDVQAFSLRLGDSVKIVVNVEARPAPVITWFDPDDAVIITDPQKYEVSHTTEQTILKILDLRLEDMGQYRVEAMASSNTSSDFDELIFNVTVNAEAEVRLDASEGYYLAGERYQLRCTATGYPTPSLEWRFEACNSSLSCPPDFPLPTVTLANDEQETQLESKPFLVQSDLTLTANLSGVYWCYANNSESNVPAVAEHRFFVSDIPRGFGILRSNSTIIEGDNVTLSCGGSTLDFPSPSSFEWQWSRSETARPVPVTDLPGVRLVDRSTGYSHRRVLLLEPVQMTHAGLFMCSGTDVHGVQQRSNTMLGVTASQKPVFTSEANMDKSASLELEEGDRAVFNCTVSGRPAPTITWTKDGAPLLLEDNTRRIRLLSGGQRLVIGTVLSSDAGNYECRAANRQGTVWGSAELLVPDEDTVTRVVVPVVVLLSLMLVALIACLAWKCRQQQGLQKRLTRLELEAFHKGRPEQINPDLPIDEQAELLPYEEDEWEFPKDRLILGRQIGSGAFGRVVKADAIGLTADQQRTTVAVKMPKSGSDPDQIRSLMSELKIMIQLGKHLNVVNLLGAVTKHAAQGRWSGAAGWVLRRVVDVRVG</sequence>
<evidence type="ECO:0000256" key="7">
    <source>
        <dbReference type="ARBA" id="ARBA00023319"/>
    </source>
</evidence>
<dbReference type="InterPro" id="IPR017441">
    <property type="entry name" value="Protein_kinase_ATP_BS"/>
</dbReference>
<dbReference type="SUPFAM" id="SSF48726">
    <property type="entry name" value="Immunoglobulin"/>
    <property type="match status" value="5"/>
</dbReference>